<feature type="region of interest" description="Disordered" evidence="1">
    <location>
        <begin position="1"/>
        <end position="38"/>
    </location>
</feature>
<dbReference type="EMBL" id="FJOG01000023">
    <property type="protein sequence ID" value="CZR63278.1"/>
    <property type="molecule type" value="Genomic_DNA"/>
</dbReference>
<feature type="compositionally biased region" description="Polar residues" evidence="1">
    <location>
        <begin position="25"/>
        <end position="35"/>
    </location>
</feature>
<proteinExistence type="predicted"/>
<evidence type="ECO:0000313" key="3">
    <source>
        <dbReference type="EMBL" id="CZR63278.1"/>
    </source>
</evidence>
<dbReference type="SUPFAM" id="SSF81383">
    <property type="entry name" value="F-box domain"/>
    <property type="match status" value="1"/>
</dbReference>
<dbReference type="OrthoDB" id="3766406at2759"/>
<dbReference type="Proteomes" id="UP000184330">
    <property type="component" value="Unassembled WGS sequence"/>
</dbReference>
<dbReference type="Pfam" id="PF00646">
    <property type="entry name" value="F-box"/>
    <property type="match status" value="1"/>
</dbReference>
<dbReference type="AlphaFoldDB" id="A0A1L7XE40"/>
<dbReference type="PROSITE" id="PS50181">
    <property type="entry name" value="FBOX"/>
    <property type="match status" value="1"/>
</dbReference>
<protein>
    <recommendedName>
        <fullName evidence="2">F-box domain-containing protein</fullName>
    </recommendedName>
</protein>
<sequence length="428" mass="48498">MVETRRTTRGNVQGRSKNVRAVQAPKTNGTAPTNQTKRKAIQEAAEKGKGKKRAKNNYLSYLPRSHEVGSDPNHNIRLLNLPRDIFDEITSWLEPDALTCLSLTCKEILSIVGRESWTECRSKRQYWNQTNGSWTHFRYSLIPLLGRDTPHLIVCGPCMTLHPPFKPPREHRKTKLTKSCFGQWSTIDYLPNDELGGYNLLWEHIVEARKSLALESTDKIGSPIELLDGNFTVRHKRLNYTLISSGRQIRKNLVLKHEHIFHGVDTRSSLRLADITALPVRLCPHQTTSTQKSEPNCFTKGRLPSGLLTHSITTAAPPSLRIGMPAPNMFSSPVSSEKKQMDSAVSSGKALWTCRACPTKWHVQHSGEGGGELKITAWHSLGDTAYRAQEYWKMLVRREMWNLGDGKRNSEFFAGTRQYLDFAIDDEE</sequence>
<accession>A0A1L7XE40</accession>
<evidence type="ECO:0000259" key="2">
    <source>
        <dbReference type="PROSITE" id="PS50181"/>
    </source>
</evidence>
<keyword evidence="4" id="KW-1185">Reference proteome</keyword>
<evidence type="ECO:0000256" key="1">
    <source>
        <dbReference type="SAM" id="MobiDB-lite"/>
    </source>
</evidence>
<name>A0A1L7XE40_9HELO</name>
<organism evidence="3 4">
    <name type="scientific">Phialocephala subalpina</name>
    <dbReference type="NCBI Taxonomy" id="576137"/>
    <lineage>
        <taxon>Eukaryota</taxon>
        <taxon>Fungi</taxon>
        <taxon>Dikarya</taxon>
        <taxon>Ascomycota</taxon>
        <taxon>Pezizomycotina</taxon>
        <taxon>Leotiomycetes</taxon>
        <taxon>Helotiales</taxon>
        <taxon>Mollisiaceae</taxon>
        <taxon>Phialocephala</taxon>
        <taxon>Phialocephala fortinii species complex</taxon>
    </lineage>
</organism>
<feature type="domain" description="F-box" evidence="2">
    <location>
        <begin position="75"/>
        <end position="130"/>
    </location>
</feature>
<dbReference type="InterPro" id="IPR001810">
    <property type="entry name" value="F-box_dom"/>
</dbReference>
<dbReference type="InterPro" id="IPR036047">
    <property type="entry name" value="F-box-like_dom_sf"/>
</dbReference>
<gene>
    <name evidence="3" type="ORF">PAC_13175</name>
</gene>
<evidence type="ECO:0000313" key="4">
    <source>
        <dbReference type="Proteomes" id="UP000184330"/>
    </source>
</evidence>
<reference evidence="3 4" key="1">
    <citation type="submission" date="2016-03" db="EMBL/GenBank/DDBJ databases">
        <authorList>
            <person name="Ploux O."/>
        </authorList>
    </citation>
    <scope>NUCLEOTIDE SEQUENCE [LARGE SCALE GENOMIC DNA]</scope>
    <source>
        <strain evidence="3 4">UAMH 11012</strain>
    </source>
</reference>